<comment type="caution">
    <text evidence="1">The sequence shown here is derived from an EMBL/GenBank/DDBJ whole genome shotgun (WGS) entry which is preliminary data.</text>
</comment>
<reference evidence="1" key="1">
    <citation type="journal article" date="2014" name="Front. Microbiol.">
        <title>High frequency of phylogenetically diverse reductive dehalogenase-homologous genes in deep subseafloor sedimentary metagenomes.</title>
        <authorList>
            <person name="Kawai M."/>
            <person name="Futagami T."/>
            <person name="Toyoda A."/>
            <person name="Takaki Y."/>
            <person name="Nishi S."/>
            <person name="Hori S."/>
            <person name="Arai W."/>
            <person name="Tsubouchi T."/>
            <person name="Morono Y."/>
            <person name="Uchiyama I."/>
            <person name="Ito T."/>
            <person name="Fujiyama A."/>
            <person name="Inagaki F."/>
            <person name="Takami H."/>
        </authorList>
    </citation>
    <scope>NUCLEOTIDE SEQUENCE</scope>
    <source>
        <strain evidence="1">Expedition CK06-06</strain>
    </source>
</reference>
<dbReference type="EMBL" id="BARU01037814">
    <property type="protein sequence ID" value="GAH77943.1"/>
    <property type="molecule type" value="Genomic_DNA"/>
</dbReference>
<protein>
    <submittedName>
        <fullName evidence="1">Uncharacterized protein</fullName>
    </submittedName>
</protein>
<accession>X1K774</accession>
<sequence>MQVDDCLAQHRIIVRAGYTVVQPTSGASSRIESAVEQNNQAARLEGLEDDLNPEVLDPDKVEAFLLGLPGLPDETLGKLRDRVLYLNAPTLFL</sequence>
<feature type="non-terminal residue" evidence="1">
    <location>
        <position position="93"/>
    </location>
</feature>
<proteinExistence type="predicted"/>
<evidence type="ECO:0000313" key="1">
    <source>
        <dbReference type="EMBL" id="GAH77943.1"/>
    </source>
</evidence>
<name>X1K774_9ZZZZ</name>
<dbReference type="AlphaFoldDB" id="X1K774"/>
<gene>
    <name evidence="1" type="ORF">S03H2_58857</name>
</gene>
<organism evidence="1">
    <name type="scientific">marine sediment metagenome</name>
    <dbReference type="NCBI Taxonomy" id="412755"/>
    <lineage>
        <taxon>unclassified sequences</taxon>
        <taxon>metagenomes</taxon>
        <taxon>ecological metagenomes</taxon>
    </lineage>
</organism>